<accession>A0AAN5DH16</accession>
<proteinExistence type="predicted"/>
<comment type="caution">
    <text evidence="1">The sequence shown here is derived from an EMBL/GenBank/DDBJ whole genome shotgun (WGS) entry which is preliminary data.</text>
</comment>
<gene>
    <name evidence="1" type="ORF">PMAYCL1PPCAC_32077</name>
</gene>
<dbReference type="Gene3D" id="3.30.710.10">
    <property type="entry name" value="Potassium Channel Kv1.1, Chain A"/>
    <property type="match status" value="1"/>
</dbReference>
<reference evidence="2" key="1">
    <citation type="submission" date="2022-10" db="EMBL/GenBank/DDBJ databases">
        <title>Genome assembly of Pristionchus species.</title>
        <authorList>
            <person name="Yoshida K."/>
            <person name="Sommer R.J."/>
        </authorList>
    </citation>
    <scope>NUCLEOTIDE SEQUENCE [LARGE SCALE GENOMIC DNA]</scope>
    <source>
        <strain evidence="2">RS5460</strain>
    </source>
</reference>
<organism evidence="1 2">
    <name type="scientific">Pristionchus mayeri</name>
    <dbReference type="NCBI Taxonomy" id="1317129"/>
    <lineage>
        <taxon>Eukaryota</taxon>
        <taxon>Metazoa</taxon>
        <taxon>Ecdysozoa</taxon>
        <taxon>Nematoda</taxon>
        <taxon>Chromadorea</taxon>
        <taxon>Rhabditida</taxon>
        <taxon>Rhabditina</taxon>
        <taxon>Diplogasteromorpha</taxon>
        <taxon>Diplogasteroidea</taxon>
        <taxon>Neodiplogasteridae</taxon>
        <taxon>Pristionchus</taxon>
    </lineage>
</organism>
<dbReference type="Proteomes" id="UP001328107">
    <property type="component" value="Unassembled WGS sequence"/>
</dbReference>
<evidence type="ECO:0000313" key="1">
    <source>
        <dbReference type="EMBL" id="GMR61882.1"/>
    </source>
</evidence>
<keyword evidence="2" id="KW-1185">Reference proteome</keyword>
<evidence type="ECO:0008006" key="3">
    <source>
        <dbReference type="Google" id="ProtNLM"/>
    </source>
</evidence>
<evidence type="ECO:0000313" key="2">
    <source>
        <dbReference type="Proteomes" id="UP001328107"/>
    </source>
</evidence>
<protein>
    <recommendedName>
        <fullName evidence="3">BTB domain-containing protein</fullName>
    </recommendedName>
</protein>
<dbReference type="InterPro" id="IPR011333">
    <property type="entry name" value="SKP1/BTB/POZ_sf"/>
</dbReference>
<sequence length="158" mass="18589">MTQCFTIIVGDRKFQVDAEKYAGESEFMRALMGGSFIESSKGSVTLHDVSVEDWTGFHDYIEGAEELGTHNAEAIYYIADRFGFERVRAEVESRILLELKLRQQPDWDEFAFRMLHLINRIKDKRSRLFREKLISMLERSRINVGRSIQEGRVTYRHY</sequence>
<dbReference type="EMBL" id="BTRK01000006">
    <property type="protein sequence ID" value="GMR61882.1"/>
    <property type="molecule type" value="Genomic_DNA"/>
</dbReference>
<dbReference type="SUPFAM" id="SSF54695">
    <property type="entry name" value="POZ domain"/>
    <property type="match status" value="1"/>
</dbReference>
<name>A0AAN5DH16_9BILA</name>
<dbReference type="AlphaFoldDB" id="A0AAN5DH16"/>